<evidence type="ECO:0000313" key="4">
    <source>
        <dbReference type="EMBL" id="EPY53121.1"/>
    </source>
</evidence>
<feature type="region of interest" description="Disordered" evidence="2">
    <location>
        <begin position="195"/>
        <end position="246"/>
    </location>
</feature>
<feature type="compositionally biased region" description="Low complexity" evidence="2">
    <location>
        <begin position="295"/>
        <end position="313"/>
    </location>
</feature>
<dbReference type="InterPro" id="IPR036869">
    <property type="entry name" value="J_dom_sf"/>
</dbReference>
<organism evidence="4 5">
    <name type="scientific">Schizosaccharomyces cryophilus (strain OY26 / ATCC MYA-4695 / CBS 11777 / NBRC 106824 / NRRL Y48691)</name>
    <name type="common">Fission yeast</name>
    <dbReference type="NCBI Taxonomy" id="653667"/>
    <lineage>
        <taxon>Eukaryota</taxon>
        <taxon>Fungi</taxon>
        <taxon>Dikarya</taxon>
        <taxon>Ascomycota</taxon>
        <taxon>Taphrinomycotina</taxon>
        <taxon>Schizosaccharomycetes</taxon>
        <taxon>Schizosaccharomycetales</taxon>
        <taxon>Schizosaccharomycetaceae</taxon>
        <taxon>Schizosaccharomyces</taxon>
    </lineage>
</organism>
<dbReference type="Proteomes" id="UP000015464">
    <property type="component" value="Unassembled WGS sequence"/>
</dbReference>
<dbReference type="PROSITE" id="PS00636">
    <property type="entry name" value="DNAJ_1"/>
    <property type="match status" value="1"/>
</dbReference>
<feature type="compositionally biased region" description="Basic and acidic residues" evidence="2">
    <location>
        <begin position="111"/>
        <end position="124"/>
    </location>
</feature>
<dbReference type="Gene3D" id="1.10.287.110">
    <property type="entry name" value="DnaJ domain"/>
    <property type="match status" value="1"/>
</dbReference>
<dbReference type="SMART" id="SM00271">
    <property type="entry name" value="DnaJ"/>
    <property type="match status" value="1"/>
</dbReference>
<evidence type="ECO:0000313" key="5">
    <source>
        <dbReference type="Proteomes" id="UP000015464"/>
    </source>
</evidence>
<dbReference type="EMBL" id="KE546988">
    <property type="protein sequence ID" value="EPY53121.1"/>
    <property type="molecule type" value="Genomic_DNA"/>
</dbReference>
<evidence type="ECO:0000256" key="1">
    <source>
        <dbReference type="ARBA" id="ARBA00023186"/>
    </source>
</evidence>
<dbReference type="eggNOG" id="KOG0714">
    <property type="taxonomic scope" value="Eukaryota"/>
</dbReference>
<dbReference type="PROSITE" id="PS50076">
    <property type="entry name" value="DNAJ_2"/>
    <property type="match status" value="1"/>
</dbReference>
<dbReference type="OrthoDB" id="10250354at2759"/>
<feature type="region of interest" description="Disordered" evidence="2">
    <location>
        <begin position="545"/>
        <end position="569"/>
    </location>
</feature>
<dbReference type="HOGENOM" id="CLU_479094_0_0_1"/>
<evidence type="ECO:0000256" key="2">
    <source>
        <dbReference type="SAM" id="MobiDB-lite"/>
    </source>
</evidence>
<dbReference type="RefSeq" id="XP_013021380.1">
    <property type="nucleotide sequence ID" value="XM_013165926.1"/>
</dbReference>
<proteinExistence type="predicted"/>
<dbReference type="Pfam" id="PF00226">
    <property type="entry name" value="DnaJ"/>
    <property type="match status" value="1"/>
</dbReference>
<dbReference type="AlphaFoldDB" id="S9XHG5"/>
<dbReference type="CDD" id="cd06257">
    <property type="entry name" value="DnaJ"/>
    <property type="match status" value="1"/>
</dbReference>
<dbReference type="InterPro" id="IPR001623">
    <property type="entry name" value="DnaJ_domain"/>
</dbReference>
<dbReference type="PRINTS" id="PR00625">
    <property type="entry name" value="JDOMAIN"/>
</dbReference>
<feature type="compositionally biased region" description="Basic and acidic residues" evidence="2">
    <location>
        <begin position="134"/>
        <end position="144"/>
    </location>
</feature>
<dbReference type="SUPFAM" id="SSF46565">
    <property type="entry name" value="Chaperone J-domain"/>
    <property type="match status" value="1"/>
</dbReference>
<dbReference type="STRING" id="653667.S9XHG5"/>
<sequence length="569" mass="64343">MPSKAEFDIKADYYSILEVSKNATAQEVRKQYLALAFKYHPDRNYGNESTAAKKFQKVQTAYDVLKDVSKRRVYDSHYSSNSKTARGFKSKDSFRSSFSSRKTSAYAAYHEANKDERYKQDSGKRREKNKHEKRSSGNDTRLKSSEYLFNGDTFSKYDPQSGIGIRIKLPSTKMRNQEANIPIFNGKLDFDFKNPRSNFPNSDMETNSQGSFEWKPNDGQSYKMGDKKSQTRSKGNKQRYTNASSSTNEQFLFNHFDLSTKINPFDLSLDQKSKKFSGPPFQKQTNGIGGIPEKSTFSFTPHSTTSSSISGPSNNNIVQENTIPSINLDSTKVSNSRASYSSNDLPHNVHNLKEASDCRFESNGSNYTSFHIPKTQGKYSGRGFMSSPQSTDLTEQWSKKQLGQTKLNPILGQEIAKEQRTSYDITTYSRLNASSNFENIPSFSFNVNPKPASKESSSKCKEFSSTNTTFGHLESSIIESRNNTVSDLPLFSSFSIENKMNMTDVTDPKLKKPNPSIGFSQSGDAKRNVMDDLCAKFESIDDFVSPDTTQHSLPRILHRPRNIKREKRS</sequence>
<dbReference type="InterPro" id="IPR018253">
    <property type="entry name" value="DnaJ_domain_CS"/>
</dbReference>
<feature type="compositionally biased region" description="Polar residues" evidence="2">
    <location>
        <begin position="195"/>
        <end position="211"/>
    </location>
</feature>
<keyword evidence="1" id="KW-0143">Chaperone</keyword>
<dbReference type="InterPro" id="IPR051938">
    <property type="entry name" value="Apopto_cytoskel_mod"/>
</dbReference>
<dbReference type="PANTHER" id="PTHR44145">
    <property type="entry name" value="DNAJ HOMOLOG SUBFAMILY A MEMBER 3, MITOCHONDRIAL"/>
    <property type="match status" value="1"/>
</dbReference>
<protein>
    <submittedName>
        <fullName evidence="4">Meiotically upregulated Mug184</fullName>
    </submittedName>
</protein>
<dbReference type="PANTHER" id="PTHR44145:SF3">
    <property type="entry name" value="DNAJ HOMOLOG SUBFAMILY A MEMBER 3, MITOCHONDRIAL"/>
    <property type="match status" value="1"/>
</dbReference>
<feature type="region of interest" description="Disordered" evidence="2">
    <location>
        <begin position="271"/>
        <end position="318"/>
    </location>
</feature>
<accession>S9XHG5</accession>
<evidence type="ECO:0000259" key="3">
    <source>
        <dbReference type="PROSITE" id="PS50076"/>
    </source>
</evidence>
<reference evidence="4 5" key="1">
    <citation type="journal article" date="2011" name="Science">
        <title>Comparative functional genomics of the fission yeasts.</title>
        <authorList>
            <person name="Rhind N."/>
            <person name="Chen Z."/>
            <person name="Yassour M."/>
            <person name="Thompson D.A."/>
            <person name="Haas B.J."/>
            <person name="Habib N."/>
            <person name="Wapinski I."/>
            <person name="Roy S."/>
            <person name="Lin M.F."/>
            <person name="Heiman D.I."/>
            <person name="Young S.K."/>
            <person name="Furuya K."/>
            <person name="Guo Y."/>
            <person name="Pidoux A."/>
            <person name="Chen H.M."/>
            <person name="Robbertse B."/>
            <person name="Goldberg J.M."/>
            <person name="Aoki K."/>
            <person name="Bayne E.H."/>
            <person name="Berlin A.M."/>
            <person name="Desjardins C.A."/>
            <person name="Dobbs E."/>
            <person name="Dukaj L."/>
            <person name="Fan L."/>
            <person name="FitzGerald M.G."/>
            <person name="French C."/>
            <person name="Gujja S."/>
            <person name="Hansen K."/>
            <person name="Keifenheim D."/>
            <person name="Levin J.Z."/>
            <person name="Mosher R.A."/>
            <person name="Mueller C.A."/>
            <person name="Pfiffner J."/>
            <person name="Priest M."/>
            <person name="Russ C."/>
            <person name="Smialowska A."/>
            <person name="Swoboda P."/>
            <person name="Sykes S.M."/>
            <person name="Vaughn M."/>
            <person name="Vengrova S."/>
            <person name="Yoder R."/>
            <person name="Zeng Q."/>
            <person name="Allshire R."/>
            <person name="Baulcombe D."/>
            <person name="Birren B.W."/>
            <person name="Brown W."/>
            <person name="Ekwall K."/>
            <person name="Kellis M."/>
            <person name="Leatherwood J."/>
            <person name="Levin H."/>
            <person name="Margalit H."/>
            <person name="Martienssen R."/>
            <person name="Nieduszynski C.A."/>
            <person name="Spatafora J.W."/>
            <person name="Friedman N."/>
            <person name="Dalgaard J.Z."/>
            <person name="Baumann P."/>
            <person name="Niki H."/>
            <person name="Regev A."/>
            <person name="Nusbaum C."/>
        </authorList>
    </citation>
    <scope>NUCLEOTIDE SEQUENCE [LARGE SCALE GENOMIC DNA]</scope>
    <source>
        <strain evidence="5">OY26 / ATCC MYA-4695 / CBS 11777 / NBRC 106824 / NRRL Y48691</strain>
    </source>
</reference>
<keyword evidence="5" id="KW-1185">Reference proteome</keyword>
<feature type="compositionally biased region" description="Basic residues" evidence="2">
    <location>
        <begin position="556"/>
        <end position="569"/>
    </location>
</feature>
<dbReference type="GeneID" id="25037979"/>
<name>S9XHG5_SCHCR</name>
<gene>
    <name evidence="4" type="ORF">SPOG_03662</name>
</gene>
<feature type="region of interest" description="Disordered" evidence="2">
    <location>
        <begin position="109"/>
        <end position="144"/>
    </location>
</feature>
<feature type="domain" description="J" evidence="3">
    <location>
        <begin position="12"/>
        <end position="78"/>
    </location>
</feature>